<feature type="region of interest" description="Disordered" evidence="1">
    <location>
        <begin position="301"/>
        <end position="358"/>
    </location>
</feature>
<reference evidence="3" key="1">
    <citation type="submission" date="2023-10" db="EMBL/GenBank/DDBJ databases">
        <authorList>
            <person name="Chen Y."/>
            <person name="Shah S."/>
            <person name="Dougan E. K."/>
            <person name="Thang M."/>
            <person name="Chan C."/>
        </authorList>
    </citation>
    <scope>NUCLEOTIDE SEQUENCE [LARGE SCALE GENOMIC DNA]</scope>
</reference>
<feature type="compositionally biased region" description="Basic residues" evidence="1">
    <location>
        <begin position="345"/>
        <end position="355"/>
    </location>
</feature>
<evidence type="ECO:0000313" key="3">
    <source>
        <dbReference type="EMBL" id="CAK0904633.1"/>
    </source>
</evidence>
<dbReference type="EMBL" id="CAUYUJ010021430">
    <property type="protein sequence ID" value="CAK0904633.1"/>
    <property type="molecule type" value="Genomic_DNA"/>
</dbReference>
<feature type="transmembrane region" description="Helical" evidence="2">
    <location>
        <begin position="249"/>
        <end position="269"/>
    </location>
</feature>
<feature type="compositionally biased region" description="Basic and acidic residues" evidence="1">
    <location>
        <begin position="305"/>
        <end position="315"/>
    </location>
</feature>
<comment type="caution">
    <text evidence="3">The sequence shown here is derived from an EMBL/GenBank/DDBJ whole genome shotgun (WGS) entry which is preliminary data.</text>
</comment>
<name>A0ABN9XWX4_9DINO</name>
<feature type="compositionally biased region" description="Basic residues" evidence="1">
    <location>
        <begin position="26"/>
        <end position="45"/>
    </location>
</feature>
<feature type="transmembrane region" description="Helical" evidence="2">
    <location>
        <begin position="163"/>
        <end position="183"/>
    </location>
</feature>
<evidence type="ECO:0000256" key="2">
    <source>
        <dbReference type="SAM" id="Phobius"/>
    </source>
</evidence>
<proteinExistence type="predicted"/>
<keyword evidence="2" id="KW-1133">Transmembrane helix</keyword>
<dbReference type="Proteomes" id="UP001189429">
    <property type="component" value="Unassembled WGS sequence"/>
</dbReference>
<feature type="transmembrane region" description="Helical" evidence="2">
    <location>
        <begin position="124"/>
        <end position="143"/>
    </location>
</feature>
<keyword evidence="2" id="KW-0812">Transmembrane</keyword>
<keyword evidence="4" id="KW-1185">Reference proteome</keyword>
<evidence type="ECO:0000313" key="4">
    <source>
        <dbReference type="Proteomes" id="UP001189429"/>
    </source>
</evidence>
<feature type="region of interest" description="Disordered" evidence="1">
    <location>
        <begin position="91"/>
        <end position="117"/>
    </location>
</feature>
<gene>
    <name evidence="3" type="ORF">PCOR1329_LOCUS80587</name>
</gene>
<evidence type="ECO:0000256" key="1">
    <source>
        <dbReference type="SAM" id="MobiDB-lite"/>
    </source>
</evidence>
<feature type="compositionally biased region" description="Pro residues" evidence="1">
    <location>
        <begin position="107"/>
        <end position="116"/>
    </location>
</feature>
<accession>A0ABN9XWX4</accession>
<organism evidence="3 4">
    <name type="scientific">Prorocentrum cordatum</name>
    <dbReference type="NCBI Taxonomy" id="2364126"/>
    <lineage>
        <taxon>Eukaryota</taxon>
        <taxon>Sar</taxon>
        <taxon>Alveolata</taxon>
        <taxon>Dinophyceae</taxon>
        <taxon>Prorocentrales</taxon>
        <taxon>Prorocentraceae</taxon>
        <taxon>Prorocentrum</taxon>
    </lineage>
</organism>
<feature type="compositionally biased region" description="Low complexity" evidence="1">
    <location>
        <begin position="323"/>
        <end position="344"/>
    </location>
</feature>
<sequence length="379" mass="41408">MRRMGKASLNRLQRSGGGSGTEARRRPARQASARRRQALPHRRQPATRSAAEAAAACWEVAARRGRSEPAGRLFDLAQRARLAEVAVQGPLAGGLGGGRRRPNGRAVPPPPLPRRLPPLRTMKGMLLGMPLTLPVVAALSWRVTIVRMELPPSGSSGELPKKFAMKVMTVVLNTAVLVLGWFATRLSSPLVTLEGFLPMFVVVEALEVWLFPVSVRPRLRLRSMLEPPTTTTSMVVAVVQCTVAQVPRLAAANIAMLLGTLMEFWVFFWQGLALQMPLLEACEADEQISLDVGAAPIAALASGDGRPDPSDERRATGGHRRFWSSSATSSRRWARSGWGASRSRYASRRARRSSGRRSWISSAHRDGLVSKLRLKDGRK</sequence>
<keyword evidence="2" id="KW-0472">Membrane</keyword>
<feature type="region of interest" description="Disordered" evidence="1">
    <location>
        <begin position="1"/>
        <end position="50"/>
    </location>
</feature>
<feature type="transmembrane region" description="Helical" evidence="2">
    <location>
        <begin position="195"/>
        <end position="215"/>
    </location>
</feature>
<protein>
    <submittedName>
        <fullName evidence="3">Uncharacterized protein</fullName>
    </submittedName>
</protein>